<dbReference type="AlphaFoldDB" id="A0A7Y6I9Y2"/>
<feature type="transmembrane region" description="Helical" evidence="1">
    <location>
        <begin position="130"/>
        <end position="157"/>
    </location>
</feature>
<accession>A0A7Y6I9Y2</accession>
<feature type="transmembrane region" description="Helical" evidence="1">
    <location>
        <begin position="169"/>
        <end position="192"/>
    </location>
</feature>
<comment type="caution">
    <text evidence="2">The sequence shown here is derived from an EMBL/GenBank/DDBJ whole genome shotgun (WGS) entry which is preliminary data.</text>
</comment>
<keyword evidence="1" id="KW-0472">Membrane</keyword>
<dbReference type="EMBL" id="JABWGN010000007">
    <property type="protein sequence ID" value="NUW33818.1"/>
    <property type="molecule type" value="Genomic_DNA"/>
</dbReference>
<evidence type="ECO:0000313" key="3">
    <source>
        <dbReference type="Proteomes" id="UP000586042"/>
    </source>
</evidence>
<evidence type="ECO:0000256" key="1">
    <source>
        <dbReference type="SAM" id="Phobius"/>
    </source>
</evidence>
<feature type="transmembrane region" description="Helical" evidence="1">
    <location>
        <begin position="41"/>
        <end position="60"/>
    </location>
</feature>
<gene>
    <name evidence="2" type="ORF">HTZ77_20620</name>
</gene>
<dbReference type="InterPro" id="IPR021315">
    <property type="entry name" value="Gap/Sap"/>
</dbReference>
<name>A0A7Y6I9Y2_9ACTN</name>
<dbReference type="RefSeq" id="WP_175591238.1">
    <property type="nucleotide sequence ID" value="NZ_JABWGN010000007.1"/>
</dbReference>
<dbReference type="Pfam" id="PF11139">
    <property type="entry name" value="SfLAP"/>
    <property type="match status" value="1"/>
</dbReference>
<keyword evidence="1" id="KW-0812">Transmembrane</keyword>
<evidence type="ECO:0000313" key="2">
    <source>
        <dbReference type="EMBL" id="NUW33818.1"/>
    </source>
</evidence>
<dbReference type="Proteomes" id="UP000586042">
    <property type="component" value="Unassembled WGS sequence"/>
</dbReference>
<feature type="transmembrane region" description="Helical" evidence="1">
    <location>
        <begin position="6"/>
        <end position="29"/>
    </location>
</feature>
<organism evidence="2 3">
    <name type="scientific">Nonomuraea montanisoli</name>
    <dbReference type="NCBI Taxonomy" id="2741721"/>
    <lineage>
        <taxon>Bacteria</taxon>
        <taxon>Bacillati</taxon>
        <taxon>Actinomycetota</taxon>
        <taxon>Actinomycetes</taxon>
        <taxon>Streptosporangiales</taxon>
        <taxon>Streptosporangiaceae</taxon>
        <taxon>Nonomuraea</taxon>
    </lineage>
</organism>
<keyword evidence="3" id="KW-1185">Reference proteome</keyword>
<reference evidence="2 3" key="1">
    <citation type="submission" date="2020-06" db="EMBL/GenBank/DDBJ databases">
        <title>Nonomuraea sp. SMC257, a novel actinomycete isolated from soil.</title>
        <authorList>
            <person name="Chanama M."/>
        </authorList>
    </citation>
    <scope>NUCLEOTIDE SEQUENCE [LARGE SCALE GENOMIC DNA]</scope>
    <source>
        <strain evidence="2 3">SMC257</strain>
    </source>
</reference>
<keyword evidence="1" id="KW-1133">Transmembrane helix</keyword>
<feature type="transmembrane region" description="Helical" evidence="1">
    <location>
        <begin position="213"/>
        <end position="235"/>
    </location>
</feature>
<sequence length="237" mass="25001">MTPALALALTGLSLLDSTSFGTLLIPIWLLLTPGRLRAGRIFVYLATVALFYFLVGILLAAGADAAMETVRRAFADVPPVPLRIGQLAAGVLIIVWSYRLEARARRQGDEPGRVHRWRTRAMTGPGSARGLMSLAAVAVALEVATMLPYLAAIALIANSGLGWQLTGGVLAGYCAVMVIPAAALAVARLAAHQRMDPLLRRLNTWLTRNSAKLLGWTIGGLGIGLATNAVVNLMIAG</sequence>
<feature type="transmembrane region" description="Helical" evidence="1">
    <location>
        <begin position="80"/>
        <end position="98"/>
    </location>
</feature>
<protein>
    <submittedName>
        <fullName evidence="2">GAP family protein</fullName>
    </submittedName>
</protein>
<proteinExistence type="predicted"/>